<name>A0A267GAH4_9PLAT</name>
<dbReference type="EMBL" id="NIVC01000436">
    <property type="protein sequence ID" value="PAA83045.1"/>
    <property type="molecule type" value="Genomic_DNA"/>
</dbReference>
<dbReference type="GO" id="GO:0005319">
    <property type="term" value="F:lipid transporter activity"/>
    <property type="evidence" value="ECO:0007669"/>
    <property type="project" value="TreeGrafter"/>
</dbReference>
<evidence type="ECO:0000256" key="1">
    <source>
        <dbReference type="ARBA" id="ARBA00022729"/>
    </source>
</evidence>
<dbReference type="GO" id="GO:0009898">
    <property type="term" value="C:cytoplasmic side of plasma membrane"/>
    <property type="evidence" value="ECO:0007669"/>
    <property type="project" value="TreeGrafter"/>
</dbReference>
<gene>
    <name evidence="3" type="ORF">BOX15_Mlig033458g3</name>
</gene>
<evidence type="ECO:0000259" key="2">
    <source>
        <dbReference type="Pfam" id="PF02221"/>
    </source>
</evidence>
<keyword evidence="4" id="KW-1185">Reference proteome</keyword>
<dbReference type="GO" id="GO:0008047">
    <property type="term" value="F:enzyme activator activity"/>
    <property type="evidence" value="ECO:0007669"/>
    <property type="project" value="InterPro"/>
</dbReference>
<feature type="non-terminal residue" evidence="3">
    <location>
        <position position="1"/>
    </location>
</feature>
<feature type="domain" description="MD-2-related lipid-recognition" evidence="2">
    <location>
        <begin position="55"/>
        <end position="205"/>
    </location>
</feature>
<dbReference type="Proteomes" id="UP000215902">
    <property type="component" value="Unassembled WGS sequence"/>
</dbReference>
<evidence type="ECO:0000313" key="3">
    <source>
        <dbReference type="EMBL" id="PAA83045.1"/>
    </source>
</evidence>
<reference evidence="3 4" key="1">
    <citation type="submission" date="2017-06" db="EMBL/GenBank/DDBJ databases">
        <title>A platform for efficient transgenesis in Macrostomum lignano, a flatworm model organism for stem cell research.</title>
        <authorList>
            <person name="Berezikov E."/>
        </authorList>
    </citation>
    <scope>NUCLEOTIDE SEQUENCE [LARGE SCALE GENOMIC DNA]</scope>
    <source>
        <strain evidence="3">DV1</strain>
        <tissue evidence="3">Whole organism</tissue>
    </source>
</reference>
<sequence length="210" mass="23491">YKLAKDWRDSDSVHCNYFQHLQVFYSDRSYPLTSRMQLLLVTLALVAAGASAEQLQWKDCGSSSDIVKITDFGMRPYPPIAQKGFNFQLFVKGRVNRDFGEAKMNLKLSRKVLGFWVPIPCLAGYGSCTYDNGCQLMDTLLREASIPEIPDECPGIRAQNVDMANSITLPEIPGPLAWLVSGTYRARGEVIENGSNARVICMELEGRIED</sequence>
<dbReference type="GO" id="GO:0006689">
    <property type="term" value="P:ganglioside catabolic process"/>
    <property type="evidence" value="ECO:0007669"/>
    <property type="project" value="InterPro"/>
</dbReference>
<organism evidence="3 4">
    <name type="scientific">Macrostomum lignano</name>
    <dbReference type="NCBI Taxonomy" id="282301"/>
    <lineage>
        <taxon>Eukaryota</taxon>
        <taxon>Metazoa</taxon>
        <taxon>Spiralia</taxon>
        <taxon>Lophotrochozoa</taxon>
        <taxon>Platyhelminthes</taxon>
        <taxon>Rhabditophora</taxon>
        <taxon>Macrostomorpha</taxon>
        <taxon>Macrostomida</taxon>
        <taxon>Macrostomidae</taxon>
        <taxon>Macrostomum</taxon>
    </lineage>
</organism>
<keyword evidence="1" id="KW-0732">Signal</keyword>
<dbReference type="PANTHER" id="PTHR17357:SF0">
    <property type="entry name" value="GANGLIOSIDE GM2 ACTIVATOR"/>
    <property type="match status" value="1"/>
</dbReference>
<dbReference type="InterPro" id="IPR003172">
    <property type="entry name" value="ML_dom"/>
</dbReference>
<dbReference type="PANTHER" id="PTHR17357">
    <property type="entry name" value="GM2 GANGLIOSIDE ACTIVATOR PROTEIN"/>
    <property type="match status" value="1"/>
</dbReference>
<dbReference type="InterPro" id="IPR028996">
    <property type="entry name" value="GM2-AP"/>
</dbReference>
<accession>A0A267GAH4</accession>
<dbReference type="SUPFAM" id="SSF63707">
    <property type="entry name" value="Ganglioside M2 (gm2) activator"/>
    <property type="match status" value="1"/>
</dbReference>
<proteinExistence type="predicted"/>
<evidence type="ECO:0000313" key="4">
    <source>
        <dbReference type="Proteomes" id="UP000215902"/>
    </source>
</evidence>
<dbReference type="OrthoDB" id="6409159at2759"/>
<dbReference type="Pfam" id="PF02221">
    <property type="entry name" value="E1_DerP2_DerF2"/>
    <property type="match status" value="1"/>
</dbReference>
<protein>
    <recommendedName>
        <fullName evidence="2">MD-2-related lipid-recognition domain-containing protein</fullName>
    </recommendedName>
</protein>
<dbReference type="InterPro" id="IPR036846">
    <property type="entry name" value="GM2-AP_sf"/>
</dbReference>
<dbReference type="AlphaFoldDB" id="A0A267GAH4"/>
<dbReference type="Gene3D" id="2.70.220.10">
    <property type="entry name" value="Ganglioside GM2 activator"/>
    <property type="match status" value="1"/>
</dbReference>
<comment type="caution">
    <text evidence="3">The sequence shown here is derived from an EMBL/GenBank/DDBJ whole genome shotgun (WGS) entry which is preliminary data.</text>
</comment>